<reference evidence="2 3" key="1">
    <citation type="journal article" date="2019" name="Nat. Ecol. Evol.">
        <title>Megaphylogeny resolves global patterns of mushroom evolution.</title>
        <authorList>
            <person name="Varga T."/>
            <person name="Krizsan K."/>
            <person name="Foldi C."/>
            <person name="Dima B."/>
            <person name="Sanchez-Garcia M."/>
            <person name="Sanchez-Ramirez S."/>
            <person name="Szollosi G.J."/>
            <person name="Szarkandi J.G."/>
            <person name="Papp V."/>
            <person name="Albert L."/>
            <person name="Andreopoulos W."/>
            <person name="Angelini C."/>
            <person name="Antonin V."/>
            <person name="Barry K.W."/>
            <person name="Bougher N.L."/>
            <person name="Buchanan P."/>
            <person name="Buyck B."/>
            <person name="Bense V."/>
            <person name="Catcheside P."/>
            <person name="Chovatia M."/>
            <person name="Cooper J."/>
            <person name="Damon W."/>
            <person name="Desjardin D."/>
            <person name="Finy P."/>
            <person name="Geml J."/>
            <person name="Haridas S."/>
            <person name="Hughes K."/>
            <person name="Justo A."/>
            <person name="Karasinski D."/>
            <person name="Kautmanova I."/>
            <person name="Kiss B."/>
            <person name="Kocsube S."/>
            <person name="Kotiranta H."/>
            <person name="LaButti K.M."/>
            <person name="Lechner B.E."/>
            <person name="Liimatainen K."/>
            <person name="Lipzen A."/>
            <person name="Lukacs Z."/>
            <person name="Mihaltcheva S."/>
            <person name="Morgado L.N."/>
            <person name="Niskanen T."/>
            <person name="Noordeloos M.E."/>
            <person name="Ohm R.A."/>
            <person name="Ortiz-Santana B."/>
            <person name="Ovrebo C."/>
            <person name="Racz N."/>
            <person name="Riley R."/>
            <person name="Savchenko A."/>
            <person name="Shiryaev A."/>
            <person name="Soop K."/>
            <person name="Spirin V."/>
            <person name="Szebenyi C."/>
            <person name="Tomsovsky M."/>
            <person name="Tulloss R.E."/>
            <person name="Uehling J."/>
            <person name="Grigoriev I.V."/>
            <person name="Vagvolgyi C."/>
            <person name="Papp T."/>
            <person name="Martin F.M."/>
            <person name="Miettinen O."/>
            <person name="Hibbett D.S."/>
            <person name="Nagy L.G."/>
        </authorList>
    </citation>
    <scope>NUCLEOTIDE SEQUENCE [LARGE SCALE GENOMIC DNA]</scope>
    <source>
        <strain evidence="2 3">CBS 166.37</strain>
    </source>
</reference>
<accession>A0A5C3M5M1</accession>
<evidence type="ECO:0000313" key="3">
    <source>
        <dbReference type="Proteomes" id="UP000308652"/>
    </source>
</evidence>
<gene>
    <name evidence="2" type="ORF">BDQ12DRAFT_665491</name>
</gene>
<feature type="region of interest" description="Disordered" evidence="1">
    <location>
        <begin position="249"/>
        <end position="270"/>
    </location>
</feature>
<evidence type="ECO:0000313" key="2">
    <source>
        <dbReference type="EMBL" id="TFK39138.1"/>
    </source>
</evidence>
<sequence length="270" mass="30464">MLPSEMAIADGCIAQVVHPSPHRWLPTAFVVQEGELRQFFDEAGGMNRQVPILVFQVFNRSHRYLHNAIHDKQDIRQYLQHVRPSSSTSGVAPISKCKIRYDWFRDDVNKSHNDAQSQLVYYAGLTPPGHESSNSPPNIVHIASPTEGNVQGSMYMWPGATVSLLDMMGERCRHRRRNLEGIWEGYYQIRDQTIILEEERSSSQTSHANLVRLVPTCLTSPPAWSSRLMPEHSILLKAGCEQVDGAGRLIGGYDKGSPRENFTVDPHGRH</sequence>
<evidence type="ECO:0000256" key="1">
    <source>
        <dbReference type="SAM" id="MobiDB-lite"/>
    </source>
</evidence>
<organism evidence="2 3">
    <name type="scientific">Crucibulum laeve</name>
    <dbReference type="NCBI Taxonomy" id="68775"/>
    <lineage>
        <taxon>Eukaryota</taxon>
        <taxon>Fungi</taxon>
        <taxon>Dikarya</taxon>
        <taxon>Basidiomycota</taxon>
        <taxon>Agaricomycotina</taxon>
        <taxon>Agaricomycetes</taxon>
        <taxon>Agaricomycetidae</taxon>
        <taxon>Agaricales</taxon>
        <taxon>Agaricineae</taxon>
        <taxon>Nidulariaceae</taxon>
        <taxon>Crucibulum</taxon>
    </lineage>
</organism>
<keyword evidence="3" id="KW-1185">Reference proteome</keyword>
<dbReference type="EMBL" id="ML213600">
    <property type="protein sequence ID" value="TFK39138.1"/>
    <property type="molecule type" value="Genomic_DNA"/>
</dbReference>
<protein>
    <submittedName>
        <fullName evidence="2">Uncharacterized protein</fullName>
    </submittedName>
</protein>
<name>A0A5C3M5M1_9AGAR</name>
<dbReference type="AlphaFoldDB" id="A0A5C3M5M1"/>
<dbReference type="Proteomes" id="UP000308652">
    <property type="component" value="Unassembled WGS sequence"/>
</dbReference>
<proteinExistence type="predicted"/>